<dbReference type="AlphaFoldDB" id="A0A9X1DE44"/>
<dbReference type="InterPro" id="IPR035418">
    <property type="entry name" value="AraC-bd_2"/>
</dbReference>
<dbReference type="PRINTS" id="PR00032">
    <property type="entry name" value="HTHARAC"/>
</dbReference>
<dbReference type="EMBL" id="JAHGAW010000009">
    <property type="protein sequence ID" value="MBT2188226.1"/>
    <property type="molecule type" value="Genomic_DNA"/>
</dbReference>
<evidence type="ECO:0000256" key="4">
    <source>
        <dbReference type="SAM" id="MobiDB-lite"/>
    </source>
</evidence>
<dbReference type="Gene3D" id="1.10.10.60">
    <property type="entry name" value="Homeodomain-like"/>
    <property type="match status" value="1"/>
</dbReference>
<dbReference type="RefSeq" id="WP_214624475.1">
    <property type="nucleotide sequence ID" value="NZ_JAHGAW010000009.1"/>
</dbReference>
<dbReference type="InterPro" id="IPR037923">
    <property type="entry name" value="HTH-like"/>
</dbReference>
<dbReference type="Pfam" id="PF12833">
    <property type="entry name" value="HTH_18"/>
    <property type="match status" value="1"/>
</dbReference>
<evidence type="ECO:0000313" key="6">
    <source>
        <dbReference type="EMBL" id="MBT2188226.1"/>
    </source>
</evidence>
<gene>
    <name evidence="6" type="ORF">KK488_14820</name>
</gene>
<evidence type="ECO:0000256" key="1">
    <source>
        <dbReference type="ARBA" id="ARBA00023015"/>
    </source>
</evidence>
<dbReference type="PANTHER" id="PTHR46796:SF6">
    <property type="entry name" value="ARAC SUBFAMILY"/>
    <property type="match status" value="1"/>
</dbReference>
<evidence type="ECO:0000256" key="2">
    <source>
        <dbReference type="ARBA" id="ARBA00023125"/>
    </source>
</evidence>
<keyword evidence="7" id="KW-1185">Reference proteome</keyword>
<dbReference type="SUPFAM" id="SSF51215">
    <property type="entry name" value="Regulatory protein AraC"/>
    <property type="match status" value="1"/>
</dbReference>
<dbReference type="PROSITE" id="PS01124">
    <property type="entry name" value="HTH_ARAC_FAMILY_2"/>
    <property type="match status" value="1"/>
</dbReference>
<dbReference type="Proteomes" id="UP001138757">
    <property type="component" value="Unassembled WGS sequence"/>
</dbReference>
<dbReference type="GO" id="GO:0043565">
    <property type="term" value="F:sequence-specific DNA binding"/>
    <property type="evidence" value="ECO:0007669"/>
    <property type="project" value="InterPro"/>
</dbReference>
<proteinExistence type="predicted"/>
<dbReference type="InterPro" id="IPR018060">
    <property type="entry name" value="HTH_AraC"/>
</dbReference>
<evidence type="ECO:0000259" key="5">
    <source>
        <dbReference type="PROSITE" id="PS01124"/>
    </source>
</evidence>
<sequence length="340" mass="38238">MSTQLDWPAFRERGDRRSNLFSLKIESAEVRQEGCRRDELGISVDDLGPIRFIHLRSGAIGIRRTEGDINDGDERCFTFLLQIEGTGDFQQYGNQIMLEPGDLSLCDNGAPYSYTADADCAVIMLRVPNTVMRESLPSPHECCGRRLGIGQDLVSTAGAMARSLLEQLRLGLSDECRQRAAQHLLAIISSCYVASFDRLGSRSSVMTGRHWRVRSFIEQNLRDPELSPAMIAAHLKLSSRYLRMIFAANNESISAYVLRRRLEECAARLTDPRWAGHSITEIAFSWGFNSAPHFTRSFREHFDMSPRDYRQRSINSSGGQLANRRRGDKVSGEKMLAVAA</sequence>
<dbReference type="PANTHER" id="PTHR46796">
    <property type="entry name" value="HTH-TYPE TRANSCRIPTIONAL ACTIVATOR RHAS-RELATED"/>
    <property type="match status" value="1"/>
</dbReference>
<dbReference type="SMART" id="SM00342">
    <property type="entry name" value="HTH_ARAC"/>
    <property type="match status" value="1"/>
</dbReference>
<keyword evidence="1" id="KW-0805">Transcription regulation</keyword>
<name>A0A9X1DE44_9SPHN</name>
<organism evidence="6 7">
    <name type="scientific">Sphingobium nicotianae</name>
    <dbReference type="NCBI Taxonomy" id="2782607"/>
    <lineage>
        <taxon>Bacteria</taxon>
        <taxon>Pseudomonadati</taxon>
        <taxon>Pseudomonadota</taxon>
        <taxon>Alphaproteobacteria</taxon>
        <taxon>Sphingomonadales</taxon>
        <taxon>Sphingomonadaceae</taxon>
        <taxon>Sphingobium</taxon>
    </lineage>
</organism>
<evidence type="ECO:0000256" key="3">
    <source>
        <dbReference type="ARBA" id="ARBA00023163"/>
    </source>
</evidence>
<keyword evidence="3" id="KW-0804">Transcription</keyword>
<feature type="region of interest" description="Disordered" evidence="4">
    <location>
        <begin position="309"/>
        <end position="340"/>
    </location>
</feature>
<dbReference type="Pfam" id="PF14525">
    <property type="entry name" value="AraC_binding_2"/>
    <property type="match status" value="1"/>
</dbReference>
<reference evidence="6" key="1">
    <citation type="submission" date="2021-05" db="EMBL/GenBank/DDBJ databases">
        <title>Genome of Sphingobium sp. strain.</title>
        <authorList>
            <person name="Fan R."/>
        </authorList>
    </citation>
    <scope>NUCLEOTIDE SEQUENCE</scope>
    <source>
        <strain evidence="6">H33</strain>
    </source>
</reference>
<protein>
    <submittedName>
        <fullName evidence="6">Helix-turn-helix domain-containing protein</fullName>
    </submittedName>
</protein>
<evidence type="ECO:0000313" key="7">
    <source>
        <dbReference type="Proteomes" id="UP001138757"/>
    </source>
</evidence>
<feature type="domain" description="HTH araC/xylS-type" evidence="5">
    <location>
        <begin position="211"/>
        <end position="312"/>
    </location>
</feature>
<dbReference type="GO" id="GO:0003700">
    <property type="term" value="F:DNA-binding transcription factor activity"/>
    <property type="evidence" value="ECO:0007669"/>
    <property type="project" value="InterPro"/>
</dbReference>
<dbReference type="InterPro" id="IPR009057">
    <property type="entry name" value="Homeodomain-like_sf"/>
</dbReference>
<accession>A0A9X1DE44</accession>
<dbReference type="InterPro" id="IPR050204">
    <property type="entry name" value="AraC_XylS_family_regulators"/>
</dbReference>
<keyword evidence="2" id="KW-0238">DNA-binding</keyword>
<comment type="caution">
    <text evidence="6">The sequence shown here is derived from an EMBL/GenBank/DDBJ whole genome shotgun (WGS) entry which is preliminary data.</text>
</comment>
<dbReference type="InterPro" id="IPR020449">
    <property type="entry name" value="Tscrpt_reg_AraC-type_HTH"/>
</dbReference>
<dbReference type="SUPFAM" id="SSF46689">
    <property type="entry name" value="Homeodomain-like"/>
    <property type="match status" value="1"/>
</dbReference>